<accession>A0A4Y2AUQ0</accession>
<comment type="caution">
    <text evidence="1">The sequence shown here is derived from an EMBL/GenBank/DDBJ whole genome shotgun (WGS) entry which is preliminary data.</text>
</comment>
<sequence length="130" mass="13912">MVLEQHSRSGIFPQNKKILRIFTKSQTGTSLNSFTVARSGPGAERPLGKRLLTSSIDIGSSKSEVSGSGLGGSSFMAAKEGKLGELSEGRVGAVSQYVRKSSSKDKRLLEGSTGSRIWLAHRLAFLRNNS</sequence>
<protein>
    <submittedName>
        <fullName evidence="1">Uncharacterized protein</fullName>
    </submittedName>
</protein>
<proteinExistence type="predicted"/>
<dbReference type="AlphaFoldDB" id="A0A4Y2AUQ0"/>
<gene>
    <name evidence="1" type="ORF">AVEN_106361_1</name>
</gene>
<evidence type="ECO:0000313" key="1">
    <source>
        <dbReference type="EMBL" id="GBL82836.1"/>
    </source>
</evidence>
<name>A0A4Y2AUQ0_ARAVE</name>
<organism evidence="1 2">
    <name type="scientific">Araneus ventricosus</name>
    <name type="common">Orbweaver spider</name>
    <name type="synonym">Epeira ventricosa</name>
    <dbReference type="NCBI Taxonomy" id="182803"/>
    <lineage>
        <taxon>Eukaryota</taxon>
        <taxon>Metazoa</taxon>
        <taxon>Ecdysozoa</taxon>
        <taxon>Arthropoda</taxon>
        <taxon>Chelicerata</taxon>
        <taxon>Arachnida</taxon>
        <taxon>Araneae</taxon>
        <taxon>Araneomorphae</taxon>
        <taxon>Entelegynae</taxon>
        <taxon>Araneoidea</taxon>
        <taxon>Araneidae</taxon>
        <taxon>Araneus</taxon>
    </lineage>
</organism>
<keyword evidence="2" id="KW-1185">Reference proteome</keyword>
<dbReference type="Proteomes" id="UP000499080">
    <property type="component" value="Unassembled WGS sequence"/>
</dbReference>
<evidence type="ECO:0000313" key="2">
    <source>
        <dbReference type="Proteomes" id="UP000499080"/>
    </source>
</evidence>
<reference evidence="1 2" key="1">
    <citation type="journal article" date="2019" name="Sci. Rep.">
        <title>Orb-weaving spider Araneus ventricosus genome elucidates the spidroin gene catalogue.</title>
        <authorList>
            <person name="Kono N."/>
            <person name="Nakamura H."/>
            <person name="Ohtoshi R."/>
            <person name="Moran D.A.P."/>
            <person name="Shinohara A."/>
            <person name="Yoshida Y."/>
            <person name="Fujiwara M."/>
            <person name="Mori M."/>
            <person name="Tomita M."/>
            <person name="Arakawa K."/>
        </authorList>
    </citation>
    <scope>NUCLEOTIDE SEQUENCE [LARGE SCALE GENOMIC DNA]</scope>
</reference>
<dbReference type="EMBL" id="BGPR01000030">
    <property type="protein sequence ID" value="GBL82836.1"/>
    <property type="molecule type" value="Genomic_DNA"/>
</dbReference>